<feature type="signal peptide" evidence="1">
    <location>
        <begin position="1"/>
        <end position="17"/>
    </location>
</feature>
<reference evidence="2 3" key="1">
    <citation type="submission" date="2015-09" db="EMBL/GenBank/DDBJ databases">
        <title>Draft genome sequence of Thermus scotoductus strain K1 isolated from a geothermal spring in Nagorno-Karabakh, Armenia.</title>
        <authorList>
            <person name="Saghatelyan A."/>
            <person name="Poghosyan L."/>
            <person name="Panosyan H."/>
            <person name="Birkeland N.-K."/>
        </authorList>
    </citation>
    <scope>NUCLEOTIDE SEQUENCE [LARGE SCALE GENOMIC DNA]</scope>
    <source>
        <strain evidence="2 3">K1</strain>
    </source>
</reference>
<dbReference type="Gene3D" id="2.60.40.10">
    <property type="entry name" value="Immunoglobulins"/>
    <property type="match status" value="2"/>
</dbReference>
<proteinExistence type="predicted"/>
<keyword evidence="1" id="KW-0732">Signal</keyword>
<dbReference type="Proteomes" id="UP000053099">
    <property type="component" value="Unassembled WGS sequence"/>
</dbReference>
<dbReference type="AlphaFoldDB" id="A0A0N0IQP4"/>
<protein>
    <recommendedName>
        <fullName evidence="4">DUF11 domain-containing protein</fullName>
    </recommendedName>
</protein>
<organism evidence="2 3">
    <name type="scientific">Thermus scotoductus</name>
    <dbReference type="NCBI Taxonomy" id="37636"/>
    <lineage>
        <taxon>Bacteria</taxon>
        <taxon>Thermotogati</taxon>
        <taxon>Deinococcota</taxon>
        <taxon>Deinococci</taxon>
        <taxon>Thermales</taxon>
        <taxon>Thermaceae</taxon>
        <taxon>Thermus</taxon>
    </lineage>
</organism>
<evidence type="ECO:0008006" key="4">
    <source>
        <dbReference type="Google" id="ProtNLM"/>
    </source>
</evidence>
<gene>
    <name evidence="2" type="ORF">AN926_06670</name>
</gene>
<comment type="caution">
    <text evidence="2">The sequence shown here is derived from an EMBL/GenBank/DDBJ whole genome shotgun (WGS) entry which is preliminary data.</text>
</comment>
<dbReference type="PATRIC" id="fig|37636.3.peg.400"/>
<feature type="chain" id="PRO_5005851660" description="DUF11 domain-containing protein" evidence="1">
    <location>
        <begin position="18"/>
        <end position="951"/>
    </location>
</feature>
<sequence length="951" mass="101951">MRALALLLLLGFGVALEAPEVLEAQQGGFLSVPVRGEGEVMAVEVPKGLVPLSQGIVGEGVLNFLVGPEALAGELPLVLRDSRETRTVRVRILVRAGVELKVPPGGEGVAGESLSYTLSVRNTGNAVDRVRLEVRSLLPYRLSQEVLELAPGEAKEVSLELRLVGRNRDTATILAYSSLDPKVRAYGVIETVIQPFAGAEKLSRQALFYRFGLTARYSQVDAGYALTLSLAGALSDFVRLSSSLGLKAEGLAGEAFLFGEDFSLGFRGYPGVYRLEGELGPFQGYAAWAGGGLSLGGTYEEGPLRLATHLSTLGQRFSVGYAFQEGGLTLVPYGVVSRRADPEAVRAGAGLEGKLENRELSLTGRLEYLEGLRLRLGGASRSQDPLGFKGEVAYEGGTWQGSATLTERLDEATTHSLTFRLATTYGLLYTLAYRPLREPFSVSGTVGTQGGLVLGLAARYREGGLELGGSLGRNPTGPYLGLYASYRERDYALQLGYTAAETRRLLASIQGTFPPWEGSLGLGYDVEQRRLDGRFGLAYREGILGLGLEGRYAQGTLKLAALGALEVKGGFDTPEEVVQAFGGRATGYVEGLVFHDRNRDGIKGPDEPPLPGAKVRVGSLEAVADAGGRYRLELYPGSYRLEVGGLEASLALRRRVEAKVERGLTLPLDLPVETVVGLMGQVFLDTNRNGVREEGEPPLPYARIRLQGVESRTATADGRGAFVIGGLLPGTYTLSLDPTSLDKLREPGEPVSLALEPGPLPQVLLAAKPVVREIVHTLTEESLALVLEPLPTVLPPGAELPLRAHVQGRPERVWAELAGQTYPLQPLGEGLFGAYLPVEGQGSLEVKVVAEGMGQRTETSALLTVRPGPLAILQASPALLDPGEEVRLEARLLRRASRVEVRLGPLIVPLEKVDDFTYRGTLLAPKTPGAYELELYLDGNRVHTARIRVRD</sequence>
<dbReference type="InterPro" id="IPR013783">
    <property type="entry name" value="Ig-like_fold"/>
</dbReference>
<dbReference type="EMBL" id="LJJR01000016">
    <property type="protein sequence ID" value="KPD31107.1"/>
    <property type="molecule type" value="Genomic_DNA"/>
</dbReference>
<evidence type="ECO:0000313" key="2">
    <source>
        <dbReference type="EMBL" id="KPD31107.1"/>
    </source>
</evidence>
<dbReference type="SUPFAM" id="SSF117074">
    <property type="entry name" value="Hypothetical protein PA1324"/>
    <property type="match status" value="2"/>
</dbReference>
<name>A0A0N0IQP4_THESC</name>
<evidence type="ECO:0000313" key="3">
    <source>
        <dbReference type="Proteomes" id="UP000053099"/>
    </source>
</evidence>
<accession>A0A0N0IQP4</accession>
<evidence type="ECO:0000256" key="1">
    <source>
        <dbReference type="SAM" id="SignalP"/>
    </source>
</evidence>